<dbReference type="EMBL" id="NCVQ01000010">
    <property type="protein sequence ID" value="PWZ06139.1"/>
    <property type="molecule type" value="Genomic_DNA"/>
</dbReference>
<keyword evidence="4" id="KW-0408">Iron</keyword>
<protein>
    <recommendedName>
        <fullName evidence="6">Cytochrome P450 superfamily protein</fullName>
    </recommendedName>
</protein>
<dbReference type="Gene3D" id="1.10.630.10">
    <property type="entry name" value="Cytochrome P450"/>
    <property type="match status" value="1"/>
</dbReference>
<dbReference type="GO" id="GO:0020037">
    <property type="term" value="F:heme binding"/>
    <property type="evidence" value="ECO:0007669"/>
    <property type="project" value="InterPro"/>
</dbReference>
<gene>
    <name evidence="5" type="ORF">Zm00014a_011326</name>
</gene>
<dbReference type="OMA" id="MHIDIKH"/>
<comment type="caution">
    <text evidence="5">The sequence shown here is derived from an EMBL/GenBank/DDBJ whole genome shotgun (WGS) entry which is preliminary data.</text>
</comment>
<dbReference type="Proteomes" id="UP000251960">
    <property type="component" value="Chromosome 9"/>
</dbReference>
<reference evidence="5" key="1">
    <citation type="journal article" date="2018" name="Nat. Genet.">
        <title>Extensive intraspecific gene order and gene structural variations between Mo17 and other maize genomes.</title>
        <authorList>
            <person name="Sun S."/>
            <person name="Zhou Y."/>
            <person name="Chen J."/>
            <person name="Shi J."/>
            <person name="Zhao H."/>
            <person name="Zhao H."/>
            <person name="Song W."/>
            <person name="Zhang M."/>
            <person name="Cui Y."/>
            <person name="Dong X."/>
            <person name="Liu H."/>
            <person name="Ma X."/>
            <person name="Jiao Y."/>
            <person name="Wang B."/>
            <person name="Wei X."/>
            <person name="Stein J.C."/>
            <person name="Glaubitz J.C."/>
            <person name="Lu F."/>
            <person name="Yu G."/>
            <person name="Liang C."/>
            <person name="Fengler K."/>
            <person name="Li B."/>
            <person name="Rafalski A."/>
            <person name="Schnable P.S."/>
            <person name="Ware D.H."/>
            <person name="Buckler E.S."/>
            <person name="Lai J."/>
        </authorList>
    </citation>
    <scope>NUCLEOTIDE SEQUENCE [LARGE SCALE GENOMIC DNA]</scope>
    <source>
        <tissue evidence="5">Seedling</tissue>
    </source>
</reference>
<proteinExistence type="inferred from homology"/>
<evidence type="ECO:0000313" key="5">
    <source>
        <dbReference type="EMBL" id="PWZ06139.1"/>
    </source>
</evidence>
<evidence type="ECO:0008006" key="6">
    <source>
        <dbReference type="Google" id="ProtNLM"/>
    </source>
</evidence>
<dbReference type="PANTHER" id="PTHR24296">
    <property type="entry name" value="CYTOCHROME P450"/>
    <property type="match status" value="1"/>
</dbReference>
<evidence type="ECO:0000256" key="3">
    <source>
        <dbReference type="ARBA" id="ARBA00023002"/>
    </source>
</evidence>
<dbReference type="AlphaFoldDB" id="A0A8J8Y4D8"/>
<keyword evidence="2" id="KW-0479">Metal-binding</keyword>
<organism evidence="5">
    <name type="scientific">Zea mays</name>
    <name type="common">Maize</name>
    <dbReference type="NCBI Taxonomy" id="4577"/>
    <lineage>
        <taxon>Eukaryota</taxon>
        <taxon>Viridiplantae</taxon>
        <taxon>Streptophyta</taxon>
        <taxon>Embryophyta</taxon>
        <taxon>Tracheophyta</taxon>
        <taxon>Spermatophyta</taxon>
        <taxon>Magnoliopsida</taxon>
        <taxon>Liliopsida</taxon>
        <taxon>Poales</taxon>
        <taxon>Poaceae</taxon>
        <taxon>PACMAD clade</taxon>
        <taxon>Panicoideae</taxon>
        <taxon>Andropogonodae</taxon>
        <taxon>Andropogoneae</taxon>
        <taxon>Tripsacinae</taxon>
        <taxon>Zea</taxon>
    </lineage>
</organism>
<evidence type="ECO:0000256" key="4">
    <source>
        <dbReference type="ARBA" id="ARBA00023004"/>
    </source>
</evidence>
<dbReference type="GO" id="GO:0005506">
    <property type="term" value="F:iron ion binding"/>
    <property type="evidence" value="ECO:0007669"/>
    <property type="project" value="InterPro"/>
</dbReference>
<evidence type="ECO:0000256" key="1">
    <source>
        <dbReference type="ARBA" id="ARBA00010617"/>
    </source>
</evidence>
<dbReference type="SUPFAM" id="SSF48264">
    <property type="entry name" value="Cytochrome P450"/>
    <property type="match status" value="1"/>
</dbReference>
<dbReference type="GO" id="GO:0016705">
    <property type="term" value="F:oxidoreductase activity, acting on paired donors, with incorporation or reduction of molecular oxygen"/>
    <property type="evidence" value="ECO:0007669"/>
    <property type="project" value="InterPro"/>
</dbReference>
<dbReference type="InterPro" id="IPR036396">
    <property type="entry name" value="Cyt_P450_sf"/>
</dbReference>
<dbReference type="HOGENOM" id="CLU_197857_0_0_1"/>
<sequence>MAEEDDVLTNDYKAMKGDGMNYMIYAMGRMTYLLGEDAEDFRPERWIANGVFQQESPYKFVSFNANAKTK</sequence>
<keyword evidence="3" id="KW-0560">Oxidoreductase</keyword>
<accession>A0A8J8Y4D8</accession>
<dbReference type="GO" id="GO:0004497">
    <property type="term" value="F:monooxygenase activity"/>
    <property type="evidence" value="ECO:0007669"/>
    <property type="project" value="InterPro"/>
</dbReference>
<dbReference type="SMR" id="A0A8J8Y4D8"/>
<evidence type="ECO:0000256" key="2">
    <source>
        <dbReference type="ARBA" id="ARBA00022723"/>
    </source>
</evidence>
<comment type="similarity">
    <text evidence="1">Belongs to the cytochrome P450 family.</text>
</comment>
<name>A0A8J8Y4D8_MAIZE</name>